<proteinExistence type="inferred from homology"/>
<keyword evidence="10 11" id="KW-0346">Stress response</keyword>
<evidence type="ECO:0000256" key="6">
    <source>
        <dbReference type="ARBA" id="ARBA00022741"/>
    </source>
</evidence>
<comment type="caution">
    <text evidence="13">The sequence shown here is derived from an EMBL/GenBank/DDBJ whole genome shotgun (WGS) entry which is preliminary data.</text>
</comment>
<evidence type="ECO:0000256" key="7">
    <source>
        <dbReference type="ARBA" id="ARBA00022777"/>
    </source>
</evidence>
<keyword evidence="5 11" id="KW-0479">Metal-binding</keyword>
<protein>
    <recommendedName>
        <fullName evidence="11">Stress response kinase A</fullName>
        <ecNumber evidence="11">2.7.11.1</ecNumber>
    </recommendedName>
    <alternativeName>
        <fullName evidence="11">Serine/threonine-protein kinase SrkA</fullName>
    </alternativeName>
</protein>
<organism evidence="13 14">
    <name type="scientific">Bacteriovorax antarcticus</name>
    <dbReference type="NCBI Taxonomy" id="3088717"/>
    <lineage>
        <taxon>Bacteria</taxon>
        <taxon>Pseudomonadati</taxon>
        <taxon>Bdellovibrionota</taxon>
        <taxon>Bacteriovoracia</taxon>
        <taxon>Bacteriovoracales</taxon>
        <taxon>Bacteriovoracaceae</taxon>
        <taxon>Bacteriovorax</taxon>
    </lineage>
</organism>
<dbReference type="PANTHER" id="PTHR39573:SF1">
    <property type="entry name" value="STRESS RESPONSE KINASE A"/>
    <property type="match status" value="1"/>
</dbReference>
<evidence type="ECO:0000256" key="2">
    <source>
        <dbReference type="ARBA" id="ARBA00022527"/>
    </source>
</evidence>
<dbReference type="Pfam" id="PF01636">
    <property type="entry name" value="APH"/>
    <property type="match status" value="1"/>
</dbReference>
<comment type="subcellular location">
    <subcellularLocation>
        <location evidence="11">Cytoplasm</location>
    </subcellularLocation>
</comment>
<keyword evidence="6 11" id="KW-0547">Nucleotide-binding</keyword>
<dbReference type="SUPFAM" id="SSF56112">
    <property type="entry name" value="Protein kinase-like (PK-like)"/>
    <property type="match status" value="1"/>
</dbReference>
<reference evidence="13 14" key="1">
    <citation type="submission" date="2023-11" db="EMBL/GenBank/DDBJ databases">
        <title>A Novel Polar Bacteriovorax (B. antarcticus) Isolated from the Biocrust in Antarctica.</title>
        <authorList>
            <person name="Mun W."/>
            <person name="Choi S.Y."/>
            <person name="Mitchell R.J."/>
        </authorList>
    </citation>
    <scope>NUCLEOTIDE SEQUENCE [LARGE SCALE GENOMIC DNA]</scope>
    <source>
        <strain evidence="13 14">PP10</strain>
    </source>
</reference>
<evidence type="ECO:0000313" key="13">
    <source>
        <dbReference type="EMBL" id="MEA9355883.1"/>
    </source>
</evidence>
<keyword evidence="9 11" id="KW-0460">Magnesium</keyword>
<evidence type="ECO:0000256" key="8">
    <source>
        <dbReference type="ARBA" id="ARBA00022840"/>
    </source>
</evidence>
<comment type="cofactor">
    <cofactor evidence="11">
        <name>Mg(2+)</name>
        <dbReference type="ChEBI" id="CHEBI:18420"/>
    </cofactor>
</comment>
<dbReference type="RefSeq" id="WP_323575525.1">
    <property type="nucleotide sequence ID" value="NZ_JAYGJQ010000001.1"/>
</dbReference>
<evidence type="ECO:0000256" key="10">
    <source>
        <dbReference type="ARBA" id="ARBA00023016"/>
    </source>
</evidence>
<keyword evidence="14" id="KW-1185">Reference proteome</keyword>
<feature type="site" description="ATP" evidence="11">
    <location>
        <position position="42"/>
    </location>
</feature>
<dbReference type="Proteomes" id="UP001302274">
    <property type="component" value="Unassembled WGS sequence"/>
</dbReference>
<evidence type="ECO:0000259" key="12">
    <source>
        <dbReference type="Pfam" id="PF01636"/>
    </source>
</evidence>
<dbReference type="InterPro" id="IPR032882">
    <property type="entry name" value="SrkA/RdoA"/>
</dbReference>
<feature type="active site" evidence="11">
    <location>
        <position position="231"/>
    </location>
</feature>
<dbReference type="GO" id="GO:0004674">
    <property type="term" value="F:protein serine/threonine kinase activity"/>
    <property type="evidence" value="ECO:0007669"/>
    <property type="project" value="UniProtKB-KW"/>
</dbReference>
<keyword evidence="1 11" id="KW-0963">Cytoplasm</keyword>
<evidence type="ECO:0000313" key="14">
    <source>
        <dbReference type="Proteomes" id="UP001302274"/>
    </source>
</evidence>
<keyword evidence="4 11" id="KW-0808">Transferase</keyword>
<dbReference type="InterPro" id="IPR002575">
    <property type="entry name" value="Aminoglycoside_PTrfase"/>
</dbReference>
<evidence type="ECO:0000256" key="11">
    <source>
        <dbReference type="HAMAP-Rule" id="MF_01497"/>
    </source>
</evidence>
<keyword evidence="7 11" id="KW-0418">Kinase</keyword>
<feature type="domain" description="Aminoglycoside phosphotransferase" evidence="12">
    <location>
        <begin position="43"/>
        <end position="278"/>
    </location>
</feature>
<dbReference type="PANTHER" id="PTHR39573">
    <property type="entry name" value="STRESS RESPONSE KINASE A"/>
    <property type="match status" value="1"/>
</dbReference>
<comment type="catalytic activity">
    <reaction evidence="11">
        <text>L-threonyl-[protein] + ATP = O-phospho-L-threonyl-[protein] + ADP + H(+)</text>
        <dbReference type="Rhea" id="RHEA:46608"/>
        <dbReference type="Rhea" id="RHEA-COMP:11060"/>
        <dbReference type="Rhea" id="RHEA-COMP:11605"/>
        <dbReference type="ChEBI" id="CHEBI:15378"/>
        <dbReference type="ChEBI" id="CHEBI:30013"/>
        <dbReference type="ChEBI" id="CHEBI:30616"/>
        <dbReference type="ChEBI" id="CHEBI:61977"/>
        <dbReference type="ChEBI" id="CHEBI:456216"/>
        <dbReference type="EC" id="2.7.11.1"/>
    </reaction>
</comment>
<evidence type="ECO:0000256" key="5">
    <source>
        <dbReference type="ARBA" id="ARBA00022723"/>
    </source>
</evidence>
<feature type="binding site" evidence="11">
    <location>
        <position position="219"/>
    </location>
    <ligand>
        <name>Mg(2+)</name>
        <dbReference type="ChEBI" id="CHEBI:18420"/>
    </ligand>
</feature>
<comment type="function">
    <text evidence="11">A protein kinase that phosphorylates Ser and Thr residues. Probably acts to suppress the effects of stress linked to accumulation of reactive oxygen species. Probably involved in the extracytoplasmic stress response.</text>
</comment>
<dbReference type="Gene3D" id="3.30.200.70">
    <property type="match status" value="1"/>
</dbReference>
<feature type="active site" description="Proton acceptor" evidence="11">
    <location>
        <position position="214"/>
    </location>
</feature>
<keyword evidence="8 11" id="KW-0067">ATP-binding</keyword>
<evidence type="ECO:0000256" key="1">
    <source>
        <dbReference type="ARBA" id="ARBA00022490"/>
    </source>
</evidence>
<gene>
    <name evidence="11" type="primary">srkA</name>
    <name evidence="13" type="ORF">SHI21_06715</name>
</gene>
<accession>A0ABU5VU21</accession>
<comment type="catalytic activity">
    <reaction evidence="11">
        <text>L-seryl-[protein] + ATP = O-phospho-L-seryl-[protein] + ADP + H(+)</text>
        <dbReference type="Rhea" id="RHEA:17989"/>
        <dbReference type="Rhea" id="RHEA-COMP:9863"/>
        <dbReference type="Rhea" id="RHEA-COMP:11604"/>
        <dbReference type="ChEBI" id="CHEBI:15378"/>
        <dbReference type="ChEBI" id="CHEBI:29999"/>
        <dbReference type="ChEBI" id="CHEBI:30616"/>
        <dbReference type="ChEBI" id="CHEBI:83421"/>
        <dbReference type="ChEBI" id="CHEBI:456216"/>
        <dbReference type="EC" id="2.7.11.1"/>
    </reaction>
</comment>
<dbReference type="HAMAP" id="MF_01497">
    <property type="entry name" value="SrkA_kinase"/>
    <property type="match status" value="1"/>
</dbReference>
<dbReference type="EMBL" id="JAYGJQ010000001">
    <property type="protein sequence ID" value="MEA9355883.1"/>
    <property type="molecule type" value="Genomic_DNA"/>
</dbReference>
<keyword evidence="3 11" id="KW-0597">Phosphoprotein</keyword>
<dbReference type="EC" id="2.7.11.1" evidence="11"/>
<feature type="binding site" evidence="11">
    <location>
        <position position="231"/>
    </location>
    <ligand>
        <name>Mg(2+)</name>
        <dbReference type="ChEBI" id="CHEBI:18420"/>
    </ligand>
</feature>
<dbReference type="InterPro" id="IPR011009">
    <property type="entry name" value="Kinase-like_dom_sf"/>
</dbReference>
<dbReference type="Gene3D" id="1.10.510.10">
    <property type="entry name" value="Transferase(Phosphotransferase) domain 1"/>
    <property type="match status" value="1"/>
</dbReference>
<sequence>MTTNLWGTNATQFFFELNPDLVLDTVEKLGFRTTGRVMAMNSMENRVYEVEIESDSDNPSDHSKIIKFYRPGRWTKQQIQEEHDFLLDLTEFEVPVIAPIQFEEKTLFTLPDPELYYTLFPKQGGRAPDEFTTEEMEQVGRLLARLHNVGSMKNAPHRLTINPEVYLKSNLDYLIGQKIVPAHYELSYKTVLETIYNLTKDSFKNVTNIRIHGDCHLGNILKRGDVFNLIDFDDMVMGPAVQDMWLLLPGRDEYADNLRNTLLEGYTSMRDFNYEELRLTEVLRTLRMINYSAWIAKRFDDPAFKNAFPFFESPSYWEGQINDLREQIYYLEQLSRPSSYDEY</sequence>
<comment type="similarity">
    <text evidence="11">Belongs to the SrkA/RdoA protein kinase family.</text>
</comment>
<dbReference type="Gene3D" id="1.20.1270.170">
    <property type="match status" value="1"/>
</dbReference>
<comment type="subunit">
    <text evidence="11">Monomer.</text>
</comment>
<dbReference type="NCBIfam" id="NF008738">
    <property type="entry name" value="PRK11768.1"/>
    <property type="match status" value="1"/>
</dbReference>
<evidence type="ECO:0000256" key="9">
    <source>
        <dbReference type="ARBA" id="ARBA00022842"/>
    </source>
</evidence>
<evidence type="ECO:0000256" key="4">
    <source>
        <dbReference type="ARBA" id="ARBA00022679"/>
    </source>
</evidence>
<evidence type="ECO:0000256" key="3">
    <source>
        <dbReference type="ARBA" id="ARBA00022553"/>
    </source>
</evidence>
<keyword evidence="2 11" id="KW-0723">Serine/threonine-protein kinase</keyword>
<name>A0ABU5VU21_9BACT</name>